<dbReference type="AlphaFoldDB" id="A0A6N2NCR7"/>
<evidence type="ECO:0000256" key="6">
    <source>
        <dbReference type="ARBA" id="ARBA00023306"/>
    </source>
</evidence>
<protein>
    <recommendedName>
        <fullName evidence="9">SOSEKI DIX-like domain-containing protein</fullName>
    </recommendedName>
</protein>
<dbReference type="InterPro" id="IPR048351">
    <property type="entry name" value="SOK_DIX"/>
</dbReference>
<keyword evidence="2" id="KW-0217">Developmental protein</keyword>
<dbReference type="GO" id="GO:0051301">
    <property type="term" value="P:cell division"/>
    <property type="evidence" value="ECO:0007669"/>
    <property type="project" value="UniProtKB-KW"/>
</dbReference>
<feature type="domain" description="SOSEKI DIX-like" evidence="9">
    <location>
        <begin position="41"/>
        <end position="128"/>
    </location>
</feature>
<evidence type="ECO:0000256" key="8">
    <source>
        <dbReference type="SAM" id="MobiDB-lite"/>
    </source>
</evidence>
<evidence type="ECO:0000256" key="1">
    <source>
        <dbReference type="ARBA" id="ARBA00004413"/>
    </source>
</evidence>
<keyword evidence="5" id="KW-0472">Membrane</keyword>
<dbReference type="EMBL" id="CAADRP010002262">
    <property type="protein sequence ID" value="VFU64832.1"/>
    <property type="molecule type" value="Genomic_DNA"/>
</dbReference>
<dbReference type="GO" id="GO:0005886">
    <property type="term" value="C:plasma membrane"/>
    <property type="evidence" value="ECO:0007669"/>
    <property type="project" value="UniProtKB-SubCell"/>
</dbReference>
<comment type="similarity">
    <text evidence="7">Belongs to the SOSEKI family.</text>
</comment>
<evidence type="ECO:0000256" key="3">
    <source>
        <dbReference type="ARBA" id="ARBA00022475"/>
    </source>
</evidence>
<name>A0A6N2NCR7_SALVM</name>
<accession>A0A6N2NCR7</accession>
<feature type="region of interest" description="Disordered" evidence="8">
    <location>
        <begin position="1"/>
        <end position="36"/>
    </location>
</feature>
<evidence type="ECO:0000256" key="7">
    <source>
        <dbReference type="ARBA" id="ARBA00024211"/>
    </source>
</evidence>
<evidence type="ECO:0000313" key="10">
    <source>
        <dbReference type="EMBL" id="VFU64832.1"/>
    </source>
</evidence>
<reference evidence="10" key="1">
    <citation type="submission" date="2019-03" db="EMBL/GenBank/DDBJ databases">
        <authorList>
            <person name="Mank J."/>
            <person name="Almeida P."/>
        </authorList>
    </citation>
    <scope>NUCLEOTIDE SEQUENCE</scope>
    <source>
        <strain evidence="10">78183</strain>
    </source>
</reference>
<gene>
    <name evidence="10" type="ORF">SVIM_LOCUS496502</name>
</gene>
<keyword evidence="6" id="KW-0131">Cell cycle</keyword>
<dbReference type="InterPro" id="IPR010369">
    <property type="entry name" value="SOK"/>
</dbReference>
<dbReference type="GO" id="GO:0051258">
    <property type="term" value="P:protein polymerization"/>
    <property type="evidence" value="ECO:0007669"/>
    <property type="project" value="UniProtKB-ARBA"/>
</dbReference>
<organism evidence="10">
    <name type="scientific">Salix viminalis</name>
    <name type="common">Common osier</name>
    <name type="synonym">Basket willow</name>
    <dbReference type="NCBI Taxonomy" id="40686"/>
    <lineage>
        <taxon>Eukaryota</taxon>
        <taxon>Viridiplantae</taxon>
        <taxon>Streptophyta</taxon>
        <taxon>Embryophyta</taxon>
        <taxon>Tracheophyta</taxon>
        <taxon>Spermatophyta</taxon>
        <taxon>Magnoliopsida</taxon>
        <taxon>eudicotyledons</taxon>
        <taxon>Gunneridae</taxon>
        <taxon>Pentapetalae</taxon>
        <taxon>rosids</taxon>
        <taxon>fabids</taxon>
        <taxon>Malpighiales</taxon>
        <taxon>Salicaceae</taxon>
        <taxon>Saliceae</taxon>
        <taxon>Salix</taxon>
    </lineage>
</organism>
<keyword evidence="3" id="KW-1003">Cell membrane</keyword>
<dbReference type="PANTHER" id="PTHR31083">
    <property type="entry name" value="UPSTREAM OF FLC PROTEIN (DUF966)"/>
    <property type="match status" value="1"/>
</dbReference>
<proteinExistence type="inferred from homology"/>
<feature type="compositionally biased region" description="Basic and acidic residues" evidence="8">
    <location>
        <begin position="1"/>
        <end position="28"/>
    </location>
</feature>
<evidence type="ECO:0000259" key="9">
    <source>
        <dbReference type="Pfam" id="PF06136"/>
    </source>
</evidence>
<evidence type="ECO:0000256" key="5">
    <source>
        <dbReference type="ARBA" id="ARBA00023136"/>
    </source>
</evidence>
<dbReference type="Pfam" id="PF06136">
    <property type="entry name" value="SOK"/>
    <property type="match status" value="1"/>
</dbReference>
<evidence type="ECO:0000256" key="4">
    <source>
        <dbReference type="ARBA" id="ARBA00022618"/>
    </source>
</evidence>
<dbReference type="PANTHER" id="PTHR31083:SF20">
    <property type="entry name" value="AUXIN-RESPONSIVE PROTEIN"/>
    <property type="match status" value="1"/>
</dbReference>
<comment type="subcellular location">
    <subcellularLocation>
        <location evidence="1">Cell membrane</location>
        <topology evidence="1">Peripheral membrane protein</topology>
        <orientation evidence="1">Cytoplasmic side</orientation>
    </subcellularLocation>
</comment>
<evidence type="ECO:0000256" key="2">
    <source>
        <dbReference type="ARBA" id="ARBA00022473"/>
    </source>
</evidence>
<sequence length="458" mass="51929">MAADSADRRELLTPTKYQDRENNPERTKMLNPPKSKSEQKVGVVYYLTRNGQFEHPHFMEVHLSSPRGLQLKDVTERINHLRGQGMANLYSWSSKRRYKNGFVWQDLSETDYIQPCHGHEYILKGSLLLETSLSFRSQSTTSSRTSKVFSDIIINSSEGSNSPVNRRTSRSWTTFDEVDEYKVHRAKITGEIASMSASNVSKHTIDRRRVNIDGNEELGHELLAAIEPSREESSKLSLKSSSKSLERLETSMEANSSSGILTCQTVGNDCPSGRMKPSMSARLRRIIVKHWRLVGDQPINLTEIEGMKSNFEKICGLTNFCDSIDATHIVKILSTVGRSNGVWIDSEKNHNMLLKQIVDQDMRFCDVMENSSFHMLSKQVKWLDEKKKIEIQDGMELGSLLRHLADEVLDELPSPHQHDSDYLQQISETASKTGIVNLFNKSSCESCDVNGTNQELLV</sequence>
<keyword evidence="4" id="KW-0132">Cell division</keyword>